<accession>A0A495MNL8</accession>
<sequence length="258" mass="30057">MEEHLVSIITPSFNSEKFISETIKSVQNQTYKNWEMIIVDDGSVDKTISIVESHLHDKRIQLHQQKQNYGTGIARNKAVSLAKGRYIAFLDSDDLWKPEKLQKQIKFMVSENQPFTFSFYECMDENGNALGKIIEAPKILTYHQLFWSNLIGNLTGIYDSAFLGKITISSIRKRQDWMMWLTILKKTKTAKPVPENLAIYRIRENSISASKTALLRHNYNVYRNFHKLNVIVSIGCMIGFLFVHFFIKPKYVKKRKLK</sequence>
<dbReference type="InterPro" id="IPR001173">
    <property type="entry name" value="Glyco_trans_2-like"/>
</dbReference>
<keyword evidence="3" id="KW-0808">Transferase</keyword>
<dbReference type="EMBL" id="RBLC01000001">
    <property type="protein sequence ID" value="RKS26403.1"/>
    <property type="molecule type" value="Genomic_DNA"/>
</dbReference>
<keyword evidence="4" id="KW-1185">Reference proteome</keyword>
<evidence type="ECO:0000259" key="2">
    <source>
        <dbReference type="Pfam" id="PF00535"/>
    </source>
</evidence>
<feature type="domain" description="Glycosyltransferase 2-like" evidence="2">
    <location>
        <begin position="7"/>
        <end position="130"/>
    </location>
</feature>
<dbReference type="AlphaFoldDB" id="A0A495MNL8"/>
<dbReference type="PANTHER" id="PTHR22916:SF3">
    <property type="entry name" value="UDP-GLCNAC:BETAGAL BETA-1,3-N-ACETYLGLUCOSAMINYLTRANSFERASE-LIKE PROTEIN 1"/>
    <property type="match status" value="1"/>
</dbReference>
<keyword evidence="1" id="KW-1133">Transmembrane helix</keyword>
<feature type="transmembrane region" description="Helical" evidence="1">
    <location>
        <begin position="228"/>
        <end position="247"/>
    </location>
</feature>
<gene>
    <name evidence="3" type="ORF">CLV94_1461</name>
</gene>
<name>A0A495MNL8_9FLAO</name>
<dbReference type="InterPro" id="IPR029044">
    <property type="entry name" value="Nucleotide-diphossugar_trans"/>
</dbReference>
<evidence type="ECO:0000256" key="1">
    <source>
        <dbReference type="SAM" id="Phobius"/>
    </source>
</evidence>
<evidence type="ECO:0000313" key="4">
    <source>
        <dbReference type="Proteomes" id="UP000277579"/>
    </source>
</evidence>
<protein>
    <submittedName>
        <fullName evidence="3">Glycosyltransferase involved in cell wall biosynthesis</fullName>
    </submittedName>
</protein>
<comment type="caution">
    <text evidence="3">The sequence shown here is derived from an EMBL/GenBank/DDBJ whole genome shotgun (WGS) entry which is preliminary data.</text>
</comment>
<dbReference type="RefSeq" id="WP_121375726.1">
    <property type="nucleotide sequence ID" value="NZ_RBLC01000001.1"/>
</dbReference>
<reference evidence="3 4" key="1">
    <citation type="submission" date="2018-10" db="EMBL/GenBank/DDBJ databases">
        <title>Genomic Encyclopedia of Archaeal and Bacterial Type Strains, Phase II (KMG-II): from individual species to whole genera.</title>
        <authorList>
            <person name="Goeker M."/>
        </authorList>
    </citation>
    <scope>NUCLEOTIDE SEQUENCE [LARGE SCALE GENOMIC DNA]</scope>
    <source>
        <strain evidence="3 4">DSM 29537</strain>
    </source>
</reference>
<keyword evidence="1" id="KW-0812">Transmembrane</keyword>
<dbReference type="Proteomes" id="UP000277579">
    <property type="component" value="Unassembled WGS sequence"/>
</dbReference>
<dbReference type="OrthoDB" id="9815829at2"/>
<organism evidence="3 4">
    <name type="scientific">Flavobacterium endophyticum</name>
    <dbReference type="NCBI Taxonomy" id="1540163"/>
    <lineage>
        <taxon>Bacteria</taxon>
        <taxon>Pseudomonadati</taxon>
        <taxon>Bacteroidota</taxon>
        <taxon>Flavobacteriia</taxon>
        <taxon>Flavobacteriales</taxon>
        <taxon>Flavobacteriaceae</taxon>
        <taxon>Flavobacterium</taxon>
    </lineage>
</organism>
<proteinExistence type="predicted"/>
<dbReference type="Gene3D" id="3.90.550.10">
    <property type="entry name" value="Spore Coat Polysaccharide Biosynthesis Protein SpsA, Chain A"/>
    <property type="match status" value="1"/>
</dbReference>
<dbReference type="SUPFAM" id="SSF53448">
    <property type="entry name" value="Nucleotide-diphospho-sugar transferases"/>
    <property type="match status" value="1"/>
</dbReference>
<keyword evidence="1" id="KW-0472">Membrane</keyword>
<dbReference type="CDD" id="cd00761">
    <property type="entry name" value="Glyco_tranf_GTA_type"/>
    <property type="match status" value="1"/>
</dbReference>
<evidence type="ECO:0000313" key="3">
    <source>
        <dbReference type="EMBL" id="RKS26403.1"/>
    </source>
</evidence>
<dbReference type="Pfam" id="PF00535">
    <property type="entry name" value="Glycos_transf_2"/>
    <property type="match status" value="1"/>
</dbReference>
<dbReference type="PANTHER" id="PTHR22916">
    <property type="entry name" value="GLYCOSYLTRANSFERASE"/>
    <property type="match status" value="1"/>
</dbReference>
<dbReference type="GO" id="GO:0016758">
    <property type="term" value="F:hexosyltransferase activity"/>
    <property type="evidence" value="ECO:0007669"/>
    <property type="project" value="UniProtKB-ARBA"/>
</dbReference>